<evidence type="ECO:0000313" key="3">
    <source>
        <dbReference type="EMBL" id="SNZ07567.1"/>
    </source>
</evidence>
<dbReference type="PANTHER" id="PTHR30469:SF15">
    <property type="entry name" value="HLYD FAMILY OF SECRETION PROTEINS"/>
    <property type="match status" value="1"/>
</dbReference>
<dbReference type="SUPFAM" id="SSF111369">
    <property type="entry name" value="HlyD-like secretion proteins"/>
    <property type="match status" value="1"/>
</dbReference>
<feature type="coiled-coil region" evidence="2">
    <location>
        <begin position="109"/>
        <end position="136"/>
    </location>
</feature>
<dbReference type="GO" id="GO:0015562">
    <property type="term" value="F:efflux transmembrane transporter activity"/>
    <property type="evidence" value="ECO:0007669"/>
    <property type="project" value="TreeGrafter"/>
</dbReference>
<dbReference type="PANTHER" id="PTHR30469">
    <property type="entry name" value="MULTIDRUG RESISTANCE PROTEIN MDTA"/>
    <property type="match status" value="1"/>
</dbReference>
<dbReference type="NCBIfam" id="TIGR01730">
    <property type="entry name" value="RND_mfp"/>
    <property type="match status" value="1"/>
</dbReference>
<evidence type="ECO:0000256" key="2">
    <source>
        <dbReference type="SAM" id="Coils"/>
    </source>
</evidence>
<keyword evidence="4" id="KW-1185">Reference proteome</keyword>
<proteinExistence type="inferred from homology"/>
<evidence type="ECO:0000313" key="4">
    <source>
        <dbReference type="Proteomes" id="UP000219439"/>
    </source>
</evidence>
<dbReference type="InterPro" id="IPR006143">
    <property type="entry name" value="RND_pump_MFP"/>
</dbReference>
<dbReference type="Gene3D" id="2.40.50.100">
    <property type="match status" value="1"/>
</dbReference>
<accession>A0A285NF26</accession>
<dbReference type="EMBL" id="OBEL01000001">
    <property type="protein sequence ID" value="SNZ07567.1"/>
    <property type="molecule type" value="Genomic_DNA"/>
</dbReference>
<sequence length="353" mass="38467">MRNAKSSWISSSRATWIVTLLSSAMKPSLLSLSILLGGLTTAHTENFTVHLTLIEDKKAVYATVETTNSIAARVRIPGTVTELAVTEGDMVREGQTIARVVDEKLALKIQAVDAEIRAAQREIDNIKTDKDRAESLYKKGTISKVRRDQILTQFDVASSKLEAAQAERAVIVRQTEEGAVLAPQSGRVLNVPLTVGSVVMPGEAVATIARENYILRLALPERHARFLAKGNMVEVAGRGNRCDESCVREGKISKVYPQISNGRVLADAHVDGLGDYFVGERIQVRVHAGSRETYLVPKGYIFTRYGVDYVRSISAKGKPIDIAIQAGHAYKQDGKDMIEVLSGLGDGDKLVKP</sequence>
<keyword evidence="2" id="KW-0175">Coiled coil</keyword>
<reference evidence="3 4" key="1">
    <citation type="submission" date="2017-09" db="EMBL/GenBank/DDBJ databases">
        <authorList>
            <person name="Ehlers B."/>
            <person name="Leendertz F.H."/>
        </authorList>
    </citation>
    <scope>NUCLEOTIDE SEQUENCE [LARGE SCALE GENOMIC DNA]</scope>
    <source>
        <strain evidence="3 4">DSM 18289</strain>
    </source>
</reference>
<name>A0A285NF26_9HYPH</name>
<comment type="similarity">
    <text evidence="1">Belongs to the membrane fusion protein (MFP) (TC 8.A.1) family.</text>
</comment>
<dbReference type="AlphaFoldDB" id="A0A285NF26"/>
<organism evidence="3 4">
    <name type="scientific">Cohaesibacter gelatinilyticus</name>
    <dbReference type="NCBI Taxonomy" id="372072"/>
    <lineage>
        <taxon>Bacteria</taxon>
        <taxon>Pseudomonadati</taxon>
        <taxon>Pseudomonadota</taxon>
        <taxon>Alphaproteobacteria</taxon>
        <taxon>Hyphomicrobiales</taxon>
        <taxon>Cohaesibacteraceae</taxon>
    </lineage>
</organism>
<evidence type="ECO:0000256" key="1">
    <source>
        <dbReference type="ARBA" id="ARBA00009477"/>
    </source>
</evidence>
<gene>
    <name evidence="3" type="ORF">SAMN06265368_1099</name>
</gene>
<dbReference type="OrthoDB" id="7914255at2"/>
<protein>
    <submittedName>
        <fullName evidence="3">RND family efflux transporter, MFP subunit</fullName>
    </submittedName>
</protein>
<dbReference type="GO" id="GO:1990281">
    <property type="term" value="C:efflux pump complex"/>
    <property type="evidence" value="ECO:0007669"/>
    <property type="project" value="TreeGrafter"/>
</dbReference>
<dbReference type="Proteomes" id="UP000219439">
    <property type="component" value="Unassembled WGS sequence"/>
</dbReference>
<dbReference type="Gene3D" id="1.10.287.470">
    <property type="entry name" value="Helix hairpin bin"/>
    <property type="match status" value="1"/>
</dbReference>